<proteinExistence type="predicted"/>
<dbReference type="InterPro" id="IPR010328">
    <property type="entry name" value="DUF928"/>
</dbReference>
<name>A0A932CM47_UNCTE</name>
<sequence>MFGYALVPEDQFGLTAQAQPSLCWYLLEPVGSPVVFVMGEDQAVQPLLDRPLSPPLKPGMHCVQLADHGVRLSPGKLYVWFVEVRIDSENRSGDKVAGG</sequence>
<protein>
    <submittedName>
        <fullName evidence="1">DUF928 domain-containing protein</fullName>
    </submittedName>
</protein>
<evidence type="ECO:0000313" key="2">
    <source>
        <dbReference type="Proteomes" id="UP000769766"/>
    </source>
</evidence>
<evidence type="ECO:0000313" key="1">
    <source>
        <dbReference type="EMBL" id="MBI2875885.1"/>
    </source>
</evidence>
<dbReference type="Proteomes" id="UP000769766">
    <property type="component" value="Unassembled WGS sequence"/>
</dbReference>
<comment type="caution">
    <text evidence="1">The sequence shown here is derived from an EMBL/GenBank/DDBJ whole genome shotgun (WGS) entry which is preliminary data.</text>
</comment>
<dbReference type="EMBL" id="JACPRF010000100">
    <property type="protein sequence ID" value="MBI2875885.1"/>
    <property type="molecule type" value="Genomic_DNA"/>
</dbReference>
<reference evidence="1" key="1">
    <citation type="submission" date="2020-07" db="EMBL/GenBank/DDBJ databases">
        <title>Huge and variable diversity of episymbiotic CPR bacteria and DPANN archaea in groundwater ecosystems.</title>
        <authorList>
            <person name="He C.Y."/>
            <person name="Keren R."/>
            <person name="Whittaker M."/>
            <person name="Farag I.F."/>
            <person name="Doudna J."/>
            <person name="Cate J.H.D."/>
            <person name="Banfield J.F."/>
        </authorList>
    </citation>
    <scope>NUCLEOTIDE SEQUENCE</scope>
    <source>
        <strain evidence="1">NC_groundwater_672_Ag_B-0.1um_62_36</strain>
    </source>
</reference>
<dbReference type="Pfam" id="PF06051">
    <property type="entry name" value="DUF928"/>
    <property type="match status" value="1"/>
</dbReference>
<organism evidence="1 2">
    <name type="scientific">Tectimicrobiota bacterium</name>
    <dbReference type="NCBI Taxonomy" id="2528274"/>
    <lineage>
        <taxon>Bacteria</taxon>
        <taxon>Pseudomonadati</taxon>
        <taxon>Nitrospinota/Tectimicrobiota group</taxon>
        <taxon>Candidatus Tectimicrobiota</taxon>
    </lineage>
</organism>
<accession>A0A932CM47</accession>
<dbReference type="AlphaFoldDB" id="A0A932CM47"/>
<gene>
    <name evidence="1" type="ORF">HYY20_03285</name>
</gene>